<dbReference type="Gene3D" id="2.60.200.40">
    <property type="match status" value="1"/>
</dbReference>
<proteinExistence type="inferred from homology"/>
<dbReference type="WBParaSite" id="EVEC_0000324601-mRNA-1">
    <property type="protein sequence ID" value="EVEC_0000324601-mRNA-1"/>
    <property type="gene ID" value="EVEC_0000324601"/>
</dbReference>
<dbReference type="GO" id="GO:0007200">
    <property type="term" value="P:phospholipase C-activating G protein-coupled receptor signaling pathway"/>
    <property type="evidence" value="ECO:0007669"/>
    <property type="project" value="InterPro"/>
</dbReference>
<dbReference type="EMBL" id="UXUI01007479">
    <property type="protein sequence ID" value="VDD87811.1"/>
    <property type="molecule type" value="Genomic_DNA"/>
</dbReference>
<feature type="signal peptide" evidence="8">
    <location>
        <begin position="1"/>
        <end position="24"/>
    </location>
</feature>
<comment type="similarity">
    <text evidence="2 7">Belongs to the eukaryotic diacylglycerol kinase family.</text>
</comment>
<dbReference type="Pfam" id="PF00609">
    <property type="entry name" value="DAGK_acc"/>
    <property type="match status" value="1"/>
</dbReference>
<dbReference type="CDD" id="cd20855">
    <property type="entry name" value="C1_DGK_typeIV_rpt2"/>
    <property type="match status" value="1"/>
</dbReference>
<evidence type="ECO:0000256" key="3">
    <source>
        <dbReference type="ARBA" id="ARBA00022679"/>
    </source>
</evidence>
<dbReference type="STRING" id="51028.A0A158Q9V5"/>
<dbReference type="GO" id="GO:0005886">
    <property type="term" value="C:plasma membrane"/>
    <property type="evidence" value="ECO:0007669"/>
    <property type="project" value="TreeGrafter"/>
</dbReference>
<evidence type="ECO:0000256" key="5">
    <source>
        <dbReference type="ARBA" id="ARBA00022777"/>
    </source>
</evidence>
<evidence type="ECO:0000256" key="8">
    <source>
        <dbReference type="SAM" id="SignalP"/>
    </source>
</evidence>
<protein>
    <recommendedName>
        <fullName evidence="7">Diacylglycerol kinase</fullName>
        <shortName evidence="7">DAG kinase</shortName>
        <ecNumber evidence="7">2.7.1.107</ecNumber>
    </recommendedName>
</protein>
<comment type="catalytic activity">
    <reaction evidence="1 7">
        <text>a 1,2-diacyl-sn-glycerol + ATP = a 1,2-diacyl-sn-glycero-3-phosphate + ADP + H(+)</text>
        <dbReference type="Rhea" id="RHEA:10272"/>
        <dbReference type="ChEBI" id="CHEBI:15378"/>
        <dbReference type="ChEBI" id="CHEBI:17815"/>
        <dbReference type="ChEBI" id="CHEBI:30616"/>
        <dbReference type="ChEBI" id="CHEBI:58608"/>
        <dbReference type="ChEBI" id="CHEBI:456216"/>
        <dbReference type="EC" id="2.7.1.107"/>
    </reaction>
</comment>
<evidence type="ECO:0000256" key="6">
    <source>
        <dbReference type="ARBA" id="ARBA00022840"/>
    </source>
</evidence>
<dbReference type="PROSITE" id="PS50146">
    <property type="entry name" value="DAGK"/>
    <property type="match status" value="1"/>
</dbReference>
<dbReference type="EC" id="2.7.1.107" evidence="7"/>
<evidence type="ECO:0000313" key="11">
    <source>
        <dbReference type="Proteomes" id="UP000274131"/>
    </source>
</evidence>
<keyword evidence="3 7" id="KW-0808">Transferase</keyword>
<feature type="chain" id="PRO_5043135286" description="Diacylglycerol kinase" evidence="8">
    <location>
        <begin position="25"/>
        <end position="610"/>
    </location>
</feature>
<dbReference type="Proteomes" id="UP000274131">
    <property type="component" value="Unassembled WGS sequence"/>
</dbReference>
<feature type="domain" description="DAGKc" evidence="9">
    <location>
        <begin position="155"/>
        <end position="303"/>
    </location>
</feature>
<keyword evidence="8" id="KW-0732">Signal</keyword>
<dbReference type="InterPro" id="IPR000756">
    <property type="entry name" value="Diacylglycerol_kin_accessory"/>
</dbReference>
<accession>A0A158Q9V5</accession>
<dbReference type="AlphaFoldDB" id="A0A158Q9V5"/>
<dbReference type="SMART" id="SM00045">
    <property type="entry name" value="DAGKa"/>
    <property type="match status" value="1"/>
</dbReference>
<dbReference type="InterPro" id="IPR016064">
    <property type="entry name" value="NAD/diacylglycerol_kinase_sf"/>
</dbReference>
<dbReference type="InterPro" id="IPR017438">
    <property type="entry name" value="ATP-NAD_kinase_N"/>
</dbReference>
<dbReference type="InterPro" id="IPR037607">
    <property type="entry name" value="DGK"/>
</dbReference>
<dbReference type="Gene3D" id="3.40.50.10330">
    <property type="entry name" value="Probable inorganic polyphosphate/atp-NAD kinase, domain 1"/>
    <property type="match status" value="1"/>
</dbReference>
<keyword evidence="5 7" id="KW-0418">Kinase</keyword>
<keyword evidence="4 7" id="KW-0547">Nucleotide-binding</keyword>
<dbReference type="PANTHER" id="PTHR11255">
    <property type="entry name" value="DIACYLGLYCEROL KINASE"/>
    <property type="match status" value="1"/>
</dbReference>
<gene>
    <name evidence="10" type="ORF">EVEC_LOCUS2954</name>
</gene>
<dbReference type="PANTHER" id="PTHR11255:SF80">
    <property type="entry name" value="EYE-SPECIFIC DIACYLGLYCEROL KINASE"/>
    <property type="match status" value="1"/>
</dbReference>
<evidence type="ECO:0000256" key="4">
    <source>
        <dbReference type="ARBA" id="ARBA00022741"/>
    </source>
</evidence>
<dbReference type="GO" id="GO:0005524">
    <property type="term" value="F:ATP binding"/>
    <property type="evidence" value="ECO:0007669"/>
    <property type="project" value="UniProtKB-KW"/>
</dbReference>
<dbReference type="FunFam" id="2.60.200.40:FF:000002">
    <property type="entry name" value="Diacylglycerol kinase"/>
    <property type="match status" value="1"/>
</dbReference>
<dbReference type="SMART" id="SM00046">
    <property type="entry name" value="DAGKc"/>
    <property type="match status" value="1"/>
</dbReference>
<organism evidence="12">
    <name type="scientific">Enterobius vermicularis</name>
    <name type="common">Human pinworm</name>
    <dbReference type="NCBI Taxonomy" id="51028"/>
    <lineage>
        <taxon>Eukaryota</taxon>
        <taxon>Metazoa</taxon>
        <taxon>Ecdysozoa</taxon>
        <taxon>Nematoda</taxon>
        <taxon>Chromadorea</taxon>
        <taxon>Rhabditida</taxon>
        <taxon>Spirurina</taxon>
        <taxon>Oxyuridomorpha</taxon>
        <taxon>Oxyuroidea</taxon>
        <taxon>Oxyuridae</taxon>
        <taxon>Enterobius</taxon>
    </lineage>
</organism>
<evidence type="ECO:0000313" key="12">
    <source>
        <dbReference type="WBParaSite" id="EVEC_0000324601-mRNA-1"/>
    </source>
</evidence>
<dbReference type="InterPro" id="IPR001206">
    <property type="entry name" value="Diacylglycerol_kinase_cat_dom"/>
</dbReference>
<evidence type="ECO:0000256" key="1">
    <source>
        <dbReference type="ARBA" id="ARBA00001383"/>
    </source>
</evidence>
<name>A0A158Q9V5_ENTVE</name>
<reference evidence="12" key="1">
    <citation type="submission" date="2016-04" db="UniProtKB">
        <authorList>
            <consortium name="WormBaseParasite"/>
        </authorList>
    </citation>
    <scope>IDENTIFICATION</scope>
</reference>
<evidence type="ECO:0000313" key="10">
    <source>
        <dbReference type="EMBL" id="VDD87811.1"/>
    </source>
</evidence>
<keyword evidence="6 7" id="KW-0067">ATP-binding</keyword>
<evidence type="ECO:0000256" key="7">
    <source>
        <dbReference type="RuleBase" id="RU361128"/>
    </source>
</evidence>
<dbReference type="GO" id="GO:0004143">
    <property type="term" value="F:ATP-dependent diacylglycerol kinase activity"/>
    <property type="evidence" value="ECO:0007669"/>
    <property type="project" value="UniProtKB-EC"/>
</dbReference>
<evidence type="ECO:0000256" key="2">
    <source>
        <dbReference type="ARBA" id="ARBA00009280"/>
    </source>
</evidence>
<dbReference type="OrthoDB" id="242257at2759"/>
<dbReference type="CDD" id="cd20802">
    <property type="entry name" value="C1_DGK_typeIV_rpt1"/>
    <property type="match status" value="1"/>
</dbReference>
<dbReference type="Pfam" id="PF00781">
    <property type="entry name" value="DAGK_cat"/>
    <property type="match status" value="1"/>
</dbReference>
<evidence type="ECO:0000259" key="9">
    <source>
        <dbReference type="PROSITE" id="PS50146"/>
    </source>
</evidence>
<dbReference type="SUPFAM" id="SSF111331">
    <property type="entry name" value="NAD kinase/diacylglycerol kinase-like"/>
    <property type="match status" value="1"/>
</dbReference>
<reference evidence="10 11" key="2">
    <citation type="submission" date="2018-10" db="EMBL/GenBank/DDBJ databases">
        <authorList>
            <consortium name="Pathogen Informatics"/>
        </authorList>
    </citation>
    <scope>NUCLEOTIDE SEQUENCE [LARGE SCALE GENOMIC DNA]</scope>
</reference>
<sequence length="610" mass="69649">MTRKKTGKLYGSLSLLSLIHLIGSPNEKVSKFTGEKDCKKSGEKRRCAACHIVAHTDCFERLKDLNLQCRTTYRDAENRKQSEAALREQHHWVHKWKLDGKCLECHKGFQQKRFREKELIGVTCTWCKEAYHNKPECFSQIKLDERCHMGVLHDLIVPPSWVVRRPGVHRQHDDLTKKSGGNKQGAKTLHKLCWLLNPRQVFDITTVDPKYSLEMYRNACRSLWILVCGGDGTVGWVLSTLDELKWPIYPPIAVLPMGTGNDLARTLGWGGSFNNEPISNYLEVLLRDASVTELDRWKLEVEPNWDCILNQTEIFNEHEQANLPLNVMNNYFSIGADAHVALQFHHSRSANPQMLNSRFRNRIAYGGLGTINLFKRTWKDLSNYVRLECDGDDYTNVVKSNRFHCLLFHNITYYAGGTIPWGNDGDDSCSPTFHDGRIEVIGFTTAQLAALQMGGRGERIAQCSHVRLVTSKAIPMQVDGEPCLLSPSSINLTFHNKVIYYNPEPCSSNTVIAGKDLVLEIQVSIVSREEYEMHMEKPSDLIETAYELGSIETEIGATVRAIRSQVQDLFRQHPCLPYDPEDSWRFLDFLSDLKKNTFCVKVFALQRITI</sequence>
<keyword evidence="11" id="KW-1185">Reference proteome</keyword>